<organism evidence="4 5">
    <name type="scientific">Tepidicaulis marinus</name>
    <dbReference type="NCBI Taxonomy" id="1333998"/>
    <lineage>
        <taxon>Bacteria</taxon>
        <taxon>Pseudomonadati</taxon>
        <taxon>Pseudomonadota</taxon>
        <taxon>Alphaproteobacteria</taxon>
        <taxon>Hyphomicrobiales</taxon>
        <taxon>Parvibaculaceae</taxon>
        <taxon>Tepidicaulis</taxon>
    </lineage>
</organism>
<feature type="transmembrane region" description="Helical" evidence="3">
    <location>
        <begin position="181"/>
        <end position="206"/>
    </location>
</feature>
<comment type="caution">
    <text evidence="4">The sequence shown here is derived from an EMBL/GenBank/DDBJ whole genome shotgun (WGS) entry which is preliminary data.</text>
</comment>
<feature type="transmembrane region" description="Helical" evidence="3">
    <location>
        <begin position="75"/>
        <end position="96"/>
    </location>
</feature>
<evidence type="ECO:0000313" key="4">
    <source>
        <dbReference type="EMBL" id="GAK44475.1"/>
    </source>
</evidence>
<evidence type="ECO:0000256" key="3">
    <source>
        <dbReference type="SAM" id="Phobius"/>
    </source>
</evidence>
<keyword evidence="1" id="KW-0175">Coiled coil</keyword>
<dbReference type="RefSeq" id="WP_156101673.1">
    <property type="nucleotide sequence ID" value="NZ_BBIO01000003.1"/>
</dbReference>
<proteinExistence type="predicted"/>
<feature type="region of interest" description="Disordered" evidence="2">
    <location>
        <begin position="274"/>
        <end position="310"/>
    </location>
</feature>
<accession>A0A081B8V7</accession>
<evidence type="ECO:0000313" key="5">
    <source>
        <dbReference type="Proteomes" id="UP000028702"/>
    </source>
</evidence>
<feature type="region of interest" description="Disordered" evidence="2">
    <location>
        <begin position="336"/>
        <end position="369"/>
    </location>
</feature>
<feature type="transmembrane region" description="Helical" evidence="3">
    <location>
        <begin position="108"/>
        <end position="130"/>
    </location>
</feature>
<keyword evidence="3" id="KW-1133">Transmembrane helix</keyword>
<evidence type="ECO:0000256" key="1">
    <source>
        <dbReference type="SAM" id="Coils"/>
    </source>
</evidence>
<gene>
    <name evidence="4" type="ORF">M2A_0974</name>
</gene>
<dbReference type="STRING" id="1333998.M2A_0974"/>
<name>A0A081B8V7_9HYPH</name>
<dbReference type="Proteomes" id="UP000028702">
    <property type="component" value="Unassembled WGS sequence"/>
</dbReference>
<protein>
    <submittedName>
        <fullName evidence="4">Conserved protein</fullName>
    </submittedName>
</protein>
<dbReference type="eggNOG" id="ENOG5033SKT">
    <property type="taxonomic scope" value="Bacteria"/>
</dbReference>
<dbReference type="EMBL" id="BBIO01000003">
    <property type="protein sequence ID" value="GAK44475.1"/>
    <property type="molecule type" value="Genomic_DNA"/>
</dbReference>
<reference evidence="4 5" key="1">
    <citation type="submission" date="2014-07" db="EMBL/GenBank/DDBJ databases">
        <title>Tepidicaulis marinum gen. nov., sp. nov., a novel marine bacterium denitrifying nitrate to nitrous oxide strictly under microaerobic conditions.</title>
        <authorList>
            <person name="Takeuchi M."/>
            <person name="Yamagishi T."/>
            <person name="Kamagata Y."/>
            <person name="Oshima K."/>
            <person name="Hattori M."/>
            <person name="Katayama T."/>
            <person name="Hanada S."/>
            <person name="Tamaki H."/>
            <person name="Marumo K."/>
            <person name="Maeda H."/>
            <person name="Nedachi M."/>
            <person name="Iwasaki W."/>
            <person name="Suwa Y."/>
            <person name="Sakata S."/>
        </authorList>
    </citation>
    <scope>NUCLEOTIDE SEQUENCE [LARGE SCALE GENOMIC DNA]</scope>
    <source>
        <strain evidence="4 5">MA2</strain>
    </source>
</reference>
<feature type="coiled-coil region" evidence="1">
    <location>
        <begin position="221"/>
        <end position="248"/>
    </location>
</feature>
<keyword evidence="5" id="KW-1185">Reference proteome</keyword>
<keyword evidence="3" id="KW-0472">Membrane</keyword>
<evidence type="ECO:0000256" key="2">
    <source>
        <dbReference type="SAM" id="MobiDB-lite"/>
    </source>
</evidence>
<keyword evidence="3" id="KW-0812">Transmembrane</keyword>
<dbReference type="AlphaFoldDB" id="A0A081B8V7"/>
<feature type="transmembrane region" description="Helical" evidence="3">
    <location>
        <begin position="33"/>
        <end position="55"/>
    </location>
</feature>
<sequence length="369" mass="40589">MRFQMNSLISDGTRAQIQNNYIASERQARFRPFYMGAVVLAVLVTCGALFVDYAIVTEFWTRALANEFLELPGTLATSVTFKSLQVLFATIAAHILIEHMSGFGRGIFVRVVFLLALLMLGGVGFLLAMMSLPNGLAEVGAGGSGGSLGGALAELGLETDATRGAEAAAGSVATVRGYQPIFWMTSLGVIFLVVTGVAAMCLHFALNNLRRLFLTRDFVQRKRDMARLAQLEEEYAESRERLSEMEGTENRRHALWAGLMRECQAYEQGLSESRRRLASTQKALPAPRWGRKGKADAQPAPAPQLAEKSHTVTRYEEAFRAWWDKYSRHAMQAGRVTQEGLREPAGDILPPFRGPREVPAPGGYKRAAE</sequence>